<evidence type="ECO:0000259" key="1">
    <source>
        <dbReference type="Pfam" id="PF07848"/>
    </source>
</evidence>
<dbReference type="GO" id="GO:0006351">
    <property type="term" value="P:DNA-templated transcription"/>
    <property type="evidence" value="ECO:0007669"/>
    <property type="project" value="TreeGrafter"/>
</dbReference>
<evidence type="ECO:0000313" key="5">
    <source>
        <dbReference type="Proteomes" id="UP000031523"/>
    </source>
</evidence>
<dbReference type="Pfam" id="PF08223">
    <property type="entry name" value="PaaX_C"/>
    <property type="match status" value="1"/>
</dbReference>
<dbReference type="InterPro" id="IPR012906">
    <property type="entry name" value="PaaX-like_N"/>
</dbReference>
<name>A0A0B5EPP1_STRA4</name>
<dbReference type="KEGG" id="sals:SLNWT_0849"/>
<feature type="domain" description="Transcriptional repressor PaaX-like N-terminal" evidence="1">
    <location>
        <begin position="17"/>
        <end position="77"/>
    </location>
</feature>
<dbReference type="PANTHER" id="PTHR30319">
    <property type="entry name" value="PHENYLACETIC ACID REGULATOR-RELATED TRANSCRIPTIONAL REPRESSOR"/>
    <property type="match status" value="1"/>
</dbReference>
<accession>A0A0B5EPP1</accession>
<dbReference type="Pfam" id="PF20803">
    <property type="entry name" value="PaaX_M"/>
    <property type="match status" value="1"/>
</dbReference>
<dbReference type="PANTHER" id="PTHR30319:SF1">
    <property type="entry name" value="TRANSCRIPTIONAL REPRESSOR PAAX"/>
    <property type="match status" value="1"/>
</dbReference>
<dbReference type="InterPro" id="IPR048846">
    <property type="entry name" value="PaaX-like_central"/>
</dbReference>
<dbReference type="AlphaFoldDB" id="A0A0B5EPP1"/>
<gene>
    <name evidence="4" type="ORF">SLNWT_0849</name>
</gene>
<dbReference type="EMBL" id="CP010519">
    <property type="protein sequence ID" value="AJE81225.1"/>
    <property type="molecule type" value="Genomic_DNA"/>
</dbReference>
<evidence type="ECO:0000259" key="2">
    <source>
        <dbReference type="Pfam" id="PF08223"/>
    </source>
</evidence>
<evidence type="ECO:0000313" key="4">
    <source>
        <dbReference type="EMBL" id="AJE81225.1"/>
    </source>
</evidence>
<proteinExistence type="predicted"/>
<dbReference type="Gene3D" id="1.10.10.10">
    <property type="entry name" value="Winged helix-like DNA-binding domain superfamily/Winged helix DNA-binding domain"/>
    <property type="match status" value="1"/>
</dbReference>
<evidence type="ECO:0008006" key="6">
    <source>
        <dbReference type="Google" id="ProtNLM"/>
    </source>
</evidence>
<dbReference type="Gene3D" id="3.30.70.2650">
    <property type="match status" value="1"/>
</dbReference>
<feature type="domain" description="Transcriptional repressor PaaX-like central Cas2-like" evidence="3">
    <location>
        <begin position="94"/>
        <end position="145"/>
    </location>
</feature>
<dbReference type="InterPro" id="IPR036388">
    <property type="entry name" value="WH-like_DNA-bd_sf"/>
</dbReference>
<dbReference type="Proteomes" id="UP000031523">
    <property type="component" value="Chromosome"/>
</dbReference>
<reference evidence="4 5" key="1">
    <citation type="submission" date="2015-01" db="EMBL/GenBank/DDBJ databases">
        <title>Enhanced salinomycin production by adjusting the supply of polyketide extender units in Streptomyce albus DSM 41398.</title>
        <authorList>
            <person name="Lu C."/>
        </authorList>
    </citation>
    <scope>NUCLEOTIDE SEQUENCE [LARGE SCALE GENOMIC DNA]</scope>
    <source>
        <strain evidence="5">ATCC 21838 / DSM 41398 / FERM P-419 / JCM 4703 / NBRC 107858</strain>
    </source>
</reference>
<dbReference type="Gene3D" id="1.20.58.1460">
    <property type="match status" value="1"/>
</dbReference>
<keyword evidence="5" id="KW-1185">Reference proteome</keyword>
<sequence>MAAPPPADALKLRPLTARSVVLSLLLGSHPPEQPVRELVRIAELFGISEQTLRVALTRMVAAGDLLRAEGTYRLSDRLVQRQRRQDEAIHPRTRDWDGGWEMLAVTVTGRSAADRAALRTRLSELRLAELREGLWLRPANLDRALPPELDDLVRKFTARPEDEPGALANGLWDLDGWARTGTALLDRLQAANRPAERFTLAAAAVRHLLADPVLPAALLPPHWPAAELRAAYGRYQGELVALGRAGRAGA</sequence>
<feature type="domain" description="Transcriptional repressor PaaX-like C-terminal" evidence="2">
    <location>
        <begin position="192"/>
        <end position="243"/>
    </location>
</feature>
<protein>
    <recommendedName>
        <fullName evidence="6">PaaX domain-containing protein, C-domain protein</fullName>
    </recommendedName>
</protein>
<dbReference type="InterPro" id="IPR013225">
    <property type="entry name" value="PaaX_C"/>
</dbReference>
<organism evidence="4 5">
    <name type="scientific">Streptomyces albus (strain ATCC 21838 / DSM 41398 / FERM P-419 / JCM 4703 / NBRC 107858)</name>
    <dbReference type="NCBI Taxonomy" id="1081613"/>
    <lineage>
        <taxon>Bacteria</taxon>
        <taxon>Bacillati</taxon>
        <taxon>Actinomycetota</taxon>
        <taxon>Actinomycetes</taxon>
        <taxon>Kitasatosporales</taxon>
        <taxon>Streptomycetaceae</taxon>
        <taxon>Streptomyces</taxon>
    </lineage>
</organism>
<dbReference type="Pfam" id="PF07848">
    <property type="entry name" value="PaaX"/>
    <property type="match status" value="1"/>
</dbReference>
<evidence type="ECO:0000259" key="3">
    <source>
        <dbReference type="Pfam" id="PF20803"/>
    </source>
</evidence>